<evidence type="ECO:0000313" key="7">
    <source>
        <dbReference type="EMBL" id="SIS92000.1"/>
    </source>
</evidence>
<keyword evidence="2" id="KW-1003">Cell membrane</keyword>
<dbReference type="GO" id="GO:0043190">
    <property type="term" value="C:ATP-binding cassette (ABC) transporter complex"/>
    <property type="evidence" value="ECO:0007669"/>
    <property type="project" value="TreeGrafter"/>
</dbReference>
<evidence type="ECO:0000256" key="5">
    <source>
        <dbReference type="ARBA" id="ARBA00023136"/>
    </source>
</evidence>
<dbReference type="EMBL" id="FTOQ01000006">
    <property type="protein sequence ID" value="SIS92000.1"/>
    <property type="molecule type" value="Genomic_DNA"/>
</dbReference>
<keyword evidence="5 6" id="KW-0472">Membrane</keyword>
<feature type="transmembrane region" description="Helical" evidence="6">
    <location>
        <begin position="272"/>
        <end position="289"/>
    </location>
</feature>
<keyword evidence="4 6" id="KW-1133">Transmembrane helix</keyword>
<evidence type="ECO:0000256" key="2">
    <source>
        <dbReference type="ARBA" id="ARBA00022475"/>
    </source>
</evidence>
<accession>A0A1N7N0W8</accession>
<evidence type="ECO:0000256" key="3">
    <source>
        <dbReference type="ARBA" id="ARBA00022692"/>
    </source>
</evidence>
<dbReference type="AlphaFoldDB" id="A0A1N7N0W8"/>
<dbReference type="InterPro" id="IPR005495">
    <property type="entry name" value="LptG/LptF_permease"/>
</dbReference>
<dbReference type="STRING" id="633194.SAMN05421759_106128"/>
<comment type="subcellular location">
    <subcellularLocation>
        <location evidence="1">Cell membrane</location>
        <topology evidence="1">Multi-pass membrane protein</topology>
    </subcellularLocation>
</comment>
<feature type="transmembrane region" description="Helical" evidence="6">
    <location>
        <begin position="296"/>
        <end position="313"/>
    </location>
</feature>
<dbReference type="Proteomes" id="UP000186684">
    <property type="component" value="Unassembled WGS sequence"/>
</dbReference>
<feature type="transmembrane region" description="Helical" evidence="6">
    <location>
        <begin position="325"/>
        <end position="346"/>
    </location>
</feature>
<feature type="transmembrane region" description="Helical" evidence="6">
    <location>
        <begin position="91"/>
        <end position="110"/>
    </location>
</feature>
<sequence length="367" mass="40054">MVLFGFFALVLVSVYWVNQAVILFEQLISDGHSARVFLEFTALSLPGTIARVLPLSAFVAALYLTQRLIGDSELTVVQATGYSPWRLARPVILFGAVVATMMMILTHLLVPQSLEQLRLREAEISNAASARLLREGVFLSPSSDLTFYIREITETGELRDIFLSDRRQEGREVTYTAERAFVVGDTPEEANIVMMSGLAQTLDLESGRLSTTTFADLTYSVASLIDRSTADRQRLESTTSWEIVSDFSGVMARTGERPAELLVAVFSRIQQPLLALVAASLGFATLLTGEFSRFGVTRQMFVAVALVVLVYVFESAVQGPSENSVASAFLIFLPSVIGLTMTALLLRSAARPRKPKRRAATPSGAAA</sequence>
<keyword evidence="3 6" id="KW-0812">Transmembrane</keyword>
<dbReference type="Pfam" id="PF03739">
    <property type="entry name" value="LptF_LptG"/>
    <property type="match status" value="1"/>
</dbReference>
<dbReference type="GO" id="GO:0015920">
    <property type="term" value="P:lipopolysaccharide transport"/>
    <property type="evidence" value="ECO:0007669"/>
    <property type="project" value="TreeGrafter"/>
</dbReference>
<evidence type="ECO:0000256" key="4">
    <source>
        <dbReference type="ARBA" id="ARBA00022989"/>
    </source>
</evidence>
<evidence type="ECO:0000313" key="8">
    <source>
        <dbReference type="Proteomes" id="UP000186684"/>
    </source>
</evidence>
<evidence type="ECO:0000256" key="1">
    <source>
        <dbReference type="ARBA" id="ARBA00004651"/>
    </source>
</evidence>
<dbReference type="PANTHER" id="PTHR33529">
    <property type="entry name" value="SLR0882 PROTEIN-RELATED"/>
    <property type="match status" value="1"/>
</dbReference>
<reference evidence="8" key="1">
    <citation type="submission" date="2017-01" db="EMBL/GenBank/DDBJ databases">
        <authorList>
            <person name="Varghese N."/>
            <person name="Submissions S."/>
        </authorList>
    </citation>
    <scope>NUCLEOTIDE SEQUENCE [LARGE SCALE GENOMIC DNA]</scope>
    <source>
        <strain evidence="8">DSM 29430</strain>
    </source>
</reference>
<proteinExistence type="predicted"/>
<organism evidence="7 8">
    <name type="scientific">Roseivivax lentus</name>
    <dbReference type="NCBI Taxonomy" id="633194"/>
    <lineage>
        <taxon>Bacteria</taxon>
        <taxon>Pseudomonadati</taxon>
        <taxon>Pseudomonadota</taxon>
        <taxon>Alphaproteobacteria</taxon>
        <taxon>Rhodobacterales</taxon>
        <taxon>Roseobacteraceae</taxon>
        <taxon>Roseivivax</taxon>
    </lineage>
</organism>
<name>A0A1N7N0W8_9RHOB</name>
<feature type="transmembrane region" description="Helical" evidence="6">
    <location>
        <begin position="43"/>
        <end position="64"/>
    </location>
</feature>
<evidence type="ECO:0000256" key="6">
    <source>
        <dbReference type="SAM" id="Phobius"/>
    </source>
</evidence>
<keyword evidence="8" id="KW-1185">Reference proteome</keyword>
<protein>
    <submittedName>
        <fullName evidence="7">Lipopolysaccharide export system permease protein</fullName>
    </submittedName>
</protein>
<dbReference type="PANTHER" id="PTHR33529:SF6">
    <property type="entry name" value="YJGP_YJGQ FAMILY PERMEASE"/>
    <property type="match status" value="1"/>
</dbReference>
<gene>
    <name evidence="7" type="ORF">SAMN05421759_106128</name>
</gene>